<dbReference type="GO" id="GO:0007064">
    <property type="term" value="P:mitotic sister chromatid cohesion"/>
    <property type="evidence" value="ECO:0007669"/>
    <property type="project" value="TreeGrafter"/>
</dbReference>
<feature type="compositionally biased region" description="Basic and acidic residues" evidence="10">
    <location>
        <begin position="260"/>
        <end position="271"/>
    </location>
</feature>
<feature type="region of interest" description="Disordered" evidence="10">
    <location>
        <begin position="66"/>
        <end position="155"/>
    </location>
</feature>
<feature type="compositionally biased region" description="Polar residues" evidence="10">
    <location>
        <begin position="272"/>
        <end position="305"/>
    </location>
</feature>
<feature type="region of interest" description="Disordered" evidence="10">
    <location>
        <begin position="239"/>
        <end position="407"/>
    </location>
</feature>
<dbReference type="OrthoDB" id="428854at2759"/>
<feature type="domain" description="N-acetyltransferase ESCO zinc-finger" evidence="11">
    <location>
        <begin position="411"/>
        <end position="449"/>
    </location>
</feature>
<evidence type="ECO:0000256" key="10">
    <source>
        <dbReference type="SAM" id="MobiDB-lite"/>
    </source>
</evidence>
<dbReference type="Proteomes" id="UP000242188">
    <property type="component" value="Unassembled WGS sequence"/>
</dbReference>
<dbReference type="InterPro" id="IPR028009">
    <property type="entry name" value="ESCO_Acetyltransf_dom"/>
</dbReference>
<dbReference type="PANTHER" id="PTHR45884:SF2">
    <property type="entry name" value="N-ACETYLTRANSFERASE ECO"/>
    <property type="match status" value="1"/>
</dbReference>
<evidence type="ECO:0000256" key="9">
    <source>
        <dbReference type="ARBA" id="ARBA00023315"/>
    </source>
</evidence>
<dbReference type="PANTHER" id="PTHR45884">
    <property type="entry name" value="N-ACETYLTRANSFERASE ECO"/>
    <property type="match status" value="1"/>
</dbReference>
<name>A0A210PNM2_MIZYE</name>
<dbReference type="Pfam" id="PF13878">
    <property type="entry name" value="zf-C2H2_3"/>
    <property type="match status" value="1"/>
</dbReference>
<dbReference type="GO" id="GO:0008270">
    <property type="term" value="F:zinc ion binding"/>
    <property type="evidence" value="ECO:0007669"/>
    <property type="project" value="UniProtKB-KW"/>
</dbReference>
<dbReference type="GO" id="GO:0061733">
    <property type="term" value="F:protein-lysine-acetyltransferase activity"/>
    <property type="evidence" value="ECO:0007669"/>
    <property type="project" value="TreeGrafter"/>
</dbReference>
<dbReference type="GO" id="GO:0000785">
    <property type="term" value="C:chromatin"/>
    <property type="evidence" value="ECO:0007669"/>
    <property type="project" value="TreeGrafter"/>
</dbReference>
<feature type="compositionally biased region" description="Basic residues" evidence="10">
    <location>
        <begin position="245"/>
        <end position="259"/>
    </location>
</feature>
<dbReference type="InterPro" id="IPR028005">
    <property type="entry name" value="AcTrfase_ESCO_Znf_dom"/>
</dbReference>
<comment type="similarity">
    <text evidence="2">Belongs to the acetyltransferase family. ECO subfamily.</text>
</comment>
<keyword evidence="9" id="KW-0012">Acyltransferase</keyword>
<feature type="compositionally biased region" description="Low complexity" evidence="10">
    <location>
        <begin position="75"/>
        <end position="91"/>
    </location>
</feature>
<evidence type="ECO:0000256" key="2">
    <source>
        <dbReference type="ARBA" id="ARBA00005816"/>
    </source>
</evidence>
<dbReference type="GO" id="GO:0005634">
    <property type="term" value="C:nucleus"/>
    <property type="evidence" value="ECO:0007669"/>
    <property type="project" value="UniProtKB-SubCell"/>
</dbReference>
<keyword evidence="8" id="KW-0131">Cell cycle</keyword>
<evidence type="ECO:0000256" key="3">
    <source>
        <dbReference type="ARBA" id="ARBA00022679"/>
    </source>
</evidence>
<evidence type="ECO:0000256" key="7">
    <source>
        <dbReference type="ARBA" id="ARBA00023242"/>
    </source>
</evidence>
<accession>A0A210PNM2</accession>
<keyword evidence="7" id="KW-0539">Nucleus</keyword>
<dbReference type="Pfam" id="PF13880">
    <property type="entry name" value="Acetyltransf_13"/>
    <property type="match status" value="1"/>
</dbReference>
<keyword evidence="3 13" id="KW-0808">Transferase</keyword>
<keyword evidence="4" id="KW-0479">Metal-binding</keyword>
<dbReference type="EMBL" id="NEDP02005573">
    <property type="protein sequence ID" value="OWF38092.1"/>
    <property type="molecule type" value="Genomic_DNA"/>
</dbReference>
<reference evidence="13 14" key="1">
    <citation type="journal article" date="2017" name="Nat. Ecol. Evol.">
        <title>Scallop genome provides insights into evolution of bilaterian karyotype and development.</title>
        <authorList>
            <person name="Wang S."/>
            <person name="Zhang J."/>
            <person name="Jiao W."/>
            <person name="Li J."/>
            <person name="Xun X."/>
            <person name="Sun Y."/>
            <person name="Guo X."/>
            <person name="Huan P."/>
            <person name="Dong B."/>
            <person name="Zhang L."/>
            <person name="Hu X."/>
            <person name="Sun X."/>
            <person name="Wang J."/>
            <person name="Zhao C."/>
            <person name="Wang Y."/>
            <person name="Wang D."/>
            <person name="Huang X."/>
            <person name="Wang R."/>
            <person name="Lv J."/>
            <person name="Li Y."/>
            <person name="Zhang Z."/>
            <person name="Liu B."/>
            <person name="Lu W."/>
            <person name="Hui Y."/>
            <person name="Liang J."/>
            <person name="Zhou Z."/>
            <person name="Hou R."/>
            <person name="Li X."/>
            <person name="Liu Y."/>
            <person name="Li H."/>
            <person name="Ning X."/>
            <person name="Lin Y."/>
            <person name="Zhao L."/>
            <person name="Xing Q."/>
            <person name="Dou J."/>
            <person name="Li Y."/>
            <person name="Mao J."/>
            <person name="Guo H."/>
            <person name="Dou H."/>
            <person name="Li T."/>
            <person name="Mu C."/>
            <person name="Jiang W."/>
            <person name="Fu Q."/>
            <person name="Fu X."/>
            <person name="Miao Y."/>
            <person name="Liu J."/>
            <person name="Yu Q."/>
            <person name="Li R."/>
            <person name="Liao H."/>
            <person name="Li X."/>
            <person name="Kong Y."/>
            <person name="Jiang Z."/>
            <person name="Chourrout D."/>
            <person name="Li R."/>
            <person name="Bao Z."/>
        </authorList>
    </citation>
    <scope>NUCLEOTIDE SEQUENCE [LARGE SCALE GENOMIC DNA]</scope>
    <source>
        <strain evidence="13 14">PY_sf001</strain>
    </source>
</reference>
<proteinExistence type="inferred from homology"/>
<evidence type="ECO:0000256" key="5">
    <source>
        <dbReference type="ARBA" id="ARBA00022771"/>
    </source>
</evidence>
<keyword evidence="5" id="KW-0863">Zinc-finger</keyword>
<evidence type="ECO:0000256" key="4">
    <source>
        <dbReference type="ARBA" id="ARBA00022723"/>
    </source>
</evidence>
<keyword evidence="6" id="KW-0862">Zinc</keyword>
<dbReference type="AlphaFoldDB" id="A0A210PNM2"/>
<dbReference type="STRING" id="6573.A0A210PNM2"/>
<feature type="compositionally biased region" description="Polar residues" evidence="10">
    <location>
        <begin position="370"/>
        <end position="379"/>
    </location>
</feature>
<feature type="compositionally biased region" description="Polar residues" evidence="10">
    <location>
        <begin position="143"/>
        <end position="155"/>
    </location>
</feature>
<evidence type="ECO:0000259" key="11">
    <source>
        <dbReference type="Pfam" id="PF13878"/>
    </source>
</evidence>
<organism evidence="13 14">
    <name type="scientific">Mizuhopecten yessoensis</name>
    <name type="common">Japanese scallop</name>
    <name type="synonym">Patinopecten yessoensis</name>
    <dbReference type="NCBI Taxonomy" id="6573"/>
    <lineage>
        <taxon>Eukaryota</taxon>
        <taxon>Metazoa</taxon>
        <taxon>Spiralia</taxon>
        <taxon>Lophotrochozoa</taxon>
        <taxon>Mollusca</taxon>
        <taxon>Bivalvia</taxon>
        <taxon>Autobranchia</taxon>
        <taxon>Pteriomorphia</taxon>
        <taxon>Pectinida</taxon>
        <taxon>Pectinoidea</taxon>
        <taxon>Pectinidae</taxon>
        <taxon>Mizuhopecten</taxon>
    </lineage>
</organism>
<comment type="caution">
    <text evidence="13">The sequence shown here is derived from an EMBL/GenBank/DDBJ whole genome shotgun (WGS) entry which is preliminary data.</text>
</comment>
<evidence type="ECO:0000256" key="6">
    <source>
        <dbReference type="ARBA" id="ARBA00022833"/>
    </source>
</evidence>
<protein>
    <submittedName>
        <fullName evidence="13">N-acetyltransferase ESCO1</fullName>
    </submittedName>
</protein>
<feature type="domain" description="N-acetyltransferase ESCO acetyl-transferase" evidence="12">
    <location>
        <begin position="566"/>
        <end position="634"/>
    </location>
</feature>
<evidence type="ECO:0000256" key="1">
    <source>
        <dbReference type="ARBA" id="ARBA00004123"/>
    </source>
</evidence>
<evidence type="ECO:0000256" key="8">
    <source>
        <dbReference type="ARBA" id="ARBA00023306"/>
    </source>
</evidence>
<evidence type="ECO:0000259" key="12">
    <source>
        <dbReference type="Pfam" id="PF13880"/>
    </source>
</evidence>
<gene>
    <name evidence="13" type="ORF">KP79_PYT09121</name>
</gene>
<feature type="compositionally biased region" description="Basic residues" evidence="10">
    <location>
        <begin position="107"/>
        <end position="127"/>
    </location>
</feature>
<sequence length="637" mass="70604">MLPLLIAENVHIHTRPIARCPRHRSRPPYLYSGNGSENSTGRCLATMIARPHYIASLNFSQLENTPPRKRRAVLVDDSSSVTDDMSDTESSIPAEESFTTKSFYGGRQKKNFPHSPGRRKAAQKVRSKLSEDKSASEEDVLTFKSSNEDSSPQSDISMAVLRTRKTPNSTGKILKKTLTKDKNVKALTVKEMSEKSATPENGRKFFKHKSPASASKVIGSSVIIRKGFNLKFVPSRNSKSAGLIGKKKAKKPGKVSKSSKPHEVKSGERNVSETLINTETSTTDSACHSTMSDVSASEQESQKTIAQPEEVGASEDLFPDGSEVTEDSSPALDCSSLASSMTDLTSVESGPTLRNRGKNPVTGKTLFPIFTSSKNSPKSSPVLIQRNSHMRPSPRMSPRRRLRPDKDSQEQMILDAGQKKFGAIQCDVCSMVYTPEDPTDDTTHSKFHQSLLTALRFPGWKKERVVQEYPDLGSRIIMVLHDDPKYAIRKVEDINKIMGQELGFPEASLIFKYGYKVFLYISDDKTVEGCCVAEHVSQGYPVIGDSQPSQGSQPGHRPWCCQSEPQPASVGVSRIWVHCQHRQKGIASKLLDCVRQWFEYGVFIEKKQIAFSDPTPDGKQLATRYTGTPNFLVYKYG</sequence>
<feature type="compositionally biased region" description="Polar residues" evidence="10">
    <location>
        <begin position="336"/>
        <end position="349"/>
    </location>
</feature>
<keyword evidence="14" id="KW-1185">Reference proteome</keyword>
<evidence type="ECO:0000313" key="14">
    <source>
        <dbReference type="Proteomes" id="UP000242188"/>
    </source>
</evidence>
<comment type="subcellular location">
    <subcellularLocation>
        <location evidence="1">Nucleus</location>
    </subcellularLocation>
</comment>
<dbReference type="CDD" id="cd04301">
    <property type="entry name" value="NAT_SF"/>
    <property type="match status" value="1"/>
</dbReference>
<evidence type="ECO:0000313" key="13">
    <source>
        <dbReference type="EMBL" id="OWF38092.1"/>
    </source>
</evidence>